<dbReference type="GO" id="GO:0004559">
    <property type="term" value="F:alpha-mannosidase activity"/>
    <property type="evidence" value="ECO:0007669"/>
    <property type="project" value="InterPro"/>
</dbReference>
<dbReference type="PATRIC" id="fig|1310114.3.peg.960"/>
<evidence type="ECO:0000256" key="1">
    <source>
        <dbReference type="SAM" id="MobiDB-lite"/>
    </source>
</evidence>
<reference evidence="3 4" key="1">
    <citation type="journal article" date="2013" name="Genome Announc.">
        <title>Whole-Genome Sequences of Four Clinical Isolates of Mycobacterium tuberculosis from Tamil Nadu, South India.</title>
        <authorList>
            <person name="Narayanan S."/>
            <person name="Deshpande U."/>
        </authorList>
    </citation>
    <scope>NUCLEOTIDE SEQUENCE [LARGE SCALE GENOMIC DNA]</scope>
    <source>
        <strain evidence="3 4">CAS/NITR204</strain>
    </source>
</reference>
<dbReference type="SUPFAM" id="SSF88713">
    <property type="entry name" value="Glycoside hydrolase/deacetylase"/>
    <property type="match status" value="1"/>
</dbReference>
<proteinExistence type="predicted"/>
<dbReference type="EMBL" id="CP005386">
    <property type="protein sequence ID" value="AGL26132.1"/>
    <property type="molecule type" value="Genomic_DNA"/>
</dbReference>
<gene>
    <name evidence="3" type="ORF">J113_04615</name>
</gene>
<dbReference type="GO" id="GO:0009313">
    <property type="term" value="P:oligosaccharide catabolic process"/>
    <property type="evidence" value="ECO:0007669"/>
    <property type="project" value="TreeGrafter"/>
</dbReference>
<protein>
    <submittedName>
        <fullName evidence="3">Alpha-mannosidase</fullName>
    </submittedName>
</protein>
<feature type="domain" description="Glycoside hydrolase family 38 N-terminal" evidence="2">
    <location>
        <begin position="1"/>
        <end position="118"/>
    </location>
</feature>
<sequence>MGGTYNEPNTNLTSPETTIRNLVHGIGFQRDVLGAEPATAWQLDVFGHDPQFPGLAADAGLTSSSWARGPHHQWGPAQGGVDRMQFCSEFEWIAPSGRGLLTHYMPAHYSAGWSMDSSTSLADAEPPPTRCSTAQKGRADPERAHPGPAPAASSGSPPSPRLGCALHLAALRVRAAQGVLRRGARRTGQAWLGAVARRPAT</sequence>
<dbReference type="InterPro" id="IPR027291">
    <property type="entry name" value="Glyco_hydro_38_N_sf"/>
</dbReference>
<organism evidence="3 4">
    <name type="scientific">Mycobacterium tuberculosis CAS/NITR204</name>
    <dbReference type="NCBI Taxonomy" id="1310114"/>
    <lineage>
        <taxon>Bacteria</taxon>
        <taxon>Bacillati</taxon>
        <taxon>Actinomycetota</taxon>
        <taxon>Actinomycetes</taxon>
        <taxon>Mycobacteriales</taxon>
        <taxon>Mycobacteriaceae</taxon>
        <taxon>Mycobacterium</taxon>
        <taxon>Mycobacterium tuberculosis complex</taxon>
    </lineage>
</organism>
<dbReference type="HOGENOM" id="CLU_1359176_0_0_11"/>
<dbReference type="KEGG" id="mtuc:J113_04615"/>
<dbReference type="InterPro" id="IPR000602">
    <property type="entry name" value="Glyco_hydro_38_N"/>
</dbReference>
<evidence type="ECO:0000313" key="3">
    <source>
        <dbReference type="EMBL" id="AGL26132.1"/>
    </source>
</evidence>
<dbReference type="BioCyc" id="MTUB1310114:G13A2-682-MONOMER"/>
<dbReference type="GO" id="GO:0006013">
    <property type="term" value="P:mannose metabolic process"/>
    <property type="evidence" value="ECO:0007669"/>
    <property type="project" value="InterPro"/>
</dbReference>
<accession>R4MF79</accession>
<dbReference type="PANTHER" id="PTHR46017">
    <property type="entry name" value="ALPHA-MANNOSIDASE 2C1"/>
    <property type="match status" value="1"/>
</dbReference>
<feature type="region of interest" description="Disordered" evidence="1">
    <location>
        <begin position="115"/>
        <end position="160"/>
    </location>
</feature>
<dbReference type="AlphaFoldDB" id="R4MF79"/>
<dbReference type="Proteomes" id="UP000013548">
    <property type="component" value="Chromosome"/>
</dbReference>
<dbReference type="PANTHER" id="PTHR46017:SF1">
    <property type="entry name" value="ALPHA-MANNOSIDASE 2C1"/>
    <property type="match status" value="1"/>
</dbReference>
<dbReference type="Pfam" id="PF01074">
    <property type="entry name" value="Glyco_hydro_38N"/>
    <property type="match status" value="1"/>
</dbReference>
<evidence type="ECO:0000313" key="4">
    <source>
        <dbReference type="Proteomes" id="UP000013548"/>
    </source>
</evidence>
<dbReference type="InterPro" id="IPR011330">
    <property type="entry name" value="Glyco_hydro/deAcase_b/a-brl"/>
</dbReference>
<evidence type="ECO:0000259" key="2">
    <source>
        <dbReference type="Pfam" id="PF01074"/>
    </source>
</evidence>
<name>R4MF79_MYCTX</name>
<dbReference type="Gene3D" id="3.20.110.10">
    <property type="entry name" value="Glycoside hydrolase 38, N terminal domain"/>
    <property type="match status" value="1"/>
</dbReference>